<accession>A0A0K2TTN9</accession>
<sequence length="122" mass="14270">LTRPRRLSTNSLRKSLTASTRRLGFLTLRFEPYGQHLLRGVREASLLEADLKKIDHEVLGQSKLNTCCLGLLLLPDLPRQGHRRQRWTHRIILFSIDGETTFVQKNYLKVKFQELESIKKYP</sequence>
<dbReference type="EMBL" id="HACA01012023">
    <property type="protein sequence ID" value="CDW29384.1"/>
    <property type="molecule type" value="Transcribed_RNA"/>
</dbReference>
<name>A0A0K2TTN9_LEPSM</name>
<protein>
    <submittedName>
        <fullName evidence="1">Uncharacterized protein</fullName>
    </submittedName>
</protein>
<proteinExistence type="predicted"/>
<feature type="non-terminal residue" evidence="1">
    <location>
        <position position="122"/>
    </location>
</feature>
<feature type="non-terminal residue" evidence="1">
    <location>
        <position position="1"/>
    </location>
</feature>
<evidence type="ECO:0000313" key="1">
    <source>
        <dbReference type="EMBL" id="CDW29384.1"/>
    </source>
</evidence>
<dbReference type="AlphaFoldDB" id="A0A0K2TTN9"/>
<organism evidence="1">
    <name type="scientific">Lepeophtheirus salmonis</name>
    <name type="common">Salmon louse</name>
    <name type="synonym">Caligus salmonis</name>
    <dbReference type="NCBI Taxonomy" id="72036"/>
    <lineage>
        <taxon>Eukaryota</taxon>
        <taxon>Metazoa</taxon>
        <taxon>Ecdysozoa</taxon>
        <taxon>Arthropoda</taxon>
        <taxon>Crustacea</taxon>
        <taxon>Multicrustacea</taxon>
        <taxon>Hexanauplia</taxon>
        <taxon>Copepoda</taxon>
        <taxon>Siphonostomatoida</taxon>
        <taxon>Caligidae</taxon>
        <taxon>Lepeophtheirus</taxon>
    </lineage>
</organism>
<reference evidence="1" key="1">
    <citation type="submission" date="2014-05" db="EMBL/GenBank/DDBJ databases">
        <authorList>
            <person name="Chronopoulou M."/>
        </authorList>
    </citation>
    <scope>NUCLEOTIDE SEQUENCE</scope>
    <source>
        <tissue evidence="1">Whole organism</tissue>
    </source>
</reference>